<dbReference type="PANTHER" id="PTHR12475:SF4">
    <property type="entry name" value="PROTEIN THEM6"/>
    <property type="match status" value="1"/>
</dbReference>
<dbReference type="SUPFAM" id="SSF54637">
    <property type="entry name" value="Thioesterase/thiol ester dehydrase-isomerase"/>
    <property type="match status" value="1"/>
</dbReference>
<comment type="caution">
    <text evidence="1">The sequence shown here is derived from an EMBL/GenBank/DDBJ whole genome shotgun (WGS) entry which is preliminary data.</text>
</comment>
<keyword evidence="2" id="KW-1185">Reference proteome</keyword>
<evidence type="ECO:0000313" key="2">
    <source>
        <dbReference type="Proteomes" id="UP001500851"/>
    </source>
</evidence>
<dbReference type="PANTHER" id="PTHR12475">
    <property type="match status" value="1"/>
</dbReference>
<accession>A0ABP4XSB8</accession>
<protein>
    <recommendedName>
        <fullName evidence="3">4-hydroxybenzoyl-CoA thioesterase</fullName>
    </recommendedName>
</protein>
<dbReference type="InterPro" id="IPR029069">
    <property type="entry name" value="HotDog_dom_sf"/>
</dbReference>
<dbReference type="Proteomes" id="UP001500851">
    <property type="component" value="Unassembled WGS sequence"/>
</dbReference>
<evidence type="ECO:0008006" key="3">
    <source>
        <dbReference type="Google" id="ProtNLM"/>
    </source>
</evidence>
<dbReference type="Gene3D" id="3.10.129.10">
    <property type="entry name" value="Hotdog Thioesterase"/>
    <property type="match status" value="1"/>
</dbReference>
<dbReference type="RefSeq" id="WP_344031833.1">
    <property type="nucleotide sequence ID" value="NZ_BAAAOB010000002.1"/>
</dbReference>
<proteinExistence type="predicted"/>
<reference evidence="2" key="1">
    <citation type="journal article" date="2019" name="Int. J. Syst. Evol. Microbiol.">
        <title>The Global Catalogue of Microorganisms (GCM) 10K type strain sequencing project: providing services to taxonomists for standard genome sequencing and annotation.</title>
        <authorList>
            <consortium name="The Broad Institute Genomics Platform"/>
            <consortium name="The Broad Institute Genome Sequencing Center for Infectious Disease"/>
            <person name="Wu L."/>
            <person name="Ma J."/>
        </authorList>
    </citation>
    <scope>NUCLEOTIDE SEQUENCE [LARGE SCALE GENOMIC DNA]</scope>
    <source>
        <strain evidence="2">JCM 14736</strain>
    </source>
</reference>
<name>A0ABP4XSB8_9MICO</name>
<sequence length="186" mass="21529">MHMLPRTLMHLRRAKRASRLGLTDVARAEFRVSPTDIDVLRHMNNGKYLSIMDVARFELMQRNGVLAAFDREGWYPVVVAQTITYRKSLNPWKRFAIESKVLGFDEQAVYMEQRFLRPDRSGSDEIYARAFVRSRILRRSGGVVPVDEIVERLGADPAEFHVSDDLLAWGRLSRLQSTREPAPNVW</sequence>
<dbReference type="InterPro" id="IPR051490">
    <property type="entry name" value="THEM6_lcsJ_thioesterase"/>
</dbReference>
<evidence type="ECO:0000313" key="1">
    <source>
        <dbReference type="EMBL" id="GAA1790507.1"/>
    </source>
</evidence>
<organism evidence="1 2">
    <name type="scientific">Leucobacter iarius</name>
    <dbReference type="NCBI Taxonomy" id="333963"/>
    <lineage>
        <taxon>Bacteria</taxon>
        <taxon>Bacillati</taxon>
        <taxon>Actinomycetota</taxon>
        <taxon>Actinomycetes</taxon>
        <taxon>Micrococcales</taxon>
        <taxon>Microbacteriaceae</taxon>
        <taxon>Leucobacter</taxon>
    </lineage>
</organism>
<dbReference type="Pfam" id="PF13279">
    <property type="entry name" value="4HBT_2"/>
    <property type="match status" value="1"/>
</dbReference>
<gene>
    <name evidence="1" type="ORF">GCM10009768_19390</name>
</gene>
<dbReference type="CDD" id="cd00586">
    <property type="entry name" value="4HBT"/>
    <property type="match status" value="1"/>
</dbReference>
<dbReference type="EMBL" id="BAAAOB010000002">
    <property type="protein sequence ID" value="GAA1790507.1"/>
    <property type="molecule type" value="Genomic_DNA"/>
</dbReference>